<dbReference type="Proteomes" id="UP001604282">
    <property type="component" value="Unassembled WGS sequence"/>
</dbReference>
<evidence type="ECO:0000256" key="1">
    <source>
        <dbReference type="SAM" id="MobiDB-lite"/>
    </source>
</evidence>
<dbReference type="InterPro" id="IPR036691">
    <property type="entry name" value="Endo/exonu/phosph_ase_sf"/>
</dbReference>
<dbReference type="InterPro" id="IPR005135">
    <property type="entry name" value="Endo/exonuclease/phosphatase"/>
</dbReference>
<keyword evidence="5" id="KW-1185">Reference proteome</keyword>
<name>A0ABW7BT01_9ACTN</name>
<keyword evidence="2" id="KW-1133">Transmembrane helix</keyword>
<feature type="transmembrane region" description="Helical" evidence="2">
    <location>
        <begin position="141"/>
        <end position="162"/>
    </location>
</feature>
<dbReference type="Gene3D" id="3.60.10.10">
    <property type="entry name" value="Endonuclease/exonuclease/phosphatase"/>
    <property type="match status" value="1"/>
</dbReference>
<keyword evidence="4" id="KW-0540">Nuclease</keyword>
<dbReference type="EMBL" id="JBICZW010000009">
    <property type="protein sequence ID" value="MFG3190631.1"/>
    <property type="molecule type" value="Genomic_DNA"/>
</dbReference>
<dbReference type="Pfam" id="PF03372">
    <property type="entry name" value="Exo_endo_phos"/>
    <property type="match status" value="1"/>
</dbReference>
<evidence type="ECO:0000256" key="2">
    <source>
        <dbReference type="SAM" id="Phobius"/>
    </source>
</evidence>
<protein>
    <submittedName>
        <fullName evidence="4">Endonuclease/exonuclease/phosphatase family protein</fullName>
    </submittedName>
</protein>
<keyword evidence="2" id="KW-0812">Transmembrane</keyword>
<comment type="caution">
    <text evidence="4">The sequence shown here is derived from an EMBL/GenBank/DDBJ whole genome shotgun (WGS) entry which is preliminary data.</text>
</comment>
<keyword evidence="2" id="KW-0472">Membrane</keyword>
<dbReference type="SUPFAM" id="SSF56219">
    <property type="entry name" value="DNase I-like"/>
    <property type="match status" value="1"/>
</dbReference>
<dbReference type="GO" id="GO:0004519">
    <property type="term" value="F:endonuclease activity"/>
    <property type="evidence" value="ECO:0007669"/>
    <property type="project" value="UniProtKB-KW"/>
</dbReference>
<feature type="domain" description="Endonuclease/exonuclease/phosphatase" evidence="3">
    <location>
        <begin position="181"/>
        <end position="432"/>
    </location>
</feature>
<organism evidence="4 5">
    <name type="scientific">Streptomyces omiyaensis</name>
    <dbReference type="NCBI Taxonomy" id="68247"/>
    <lineage>
        <taxon>Bacteria</taxon>
        <taxon>Bacillati</taxon>
        <taxon>Actinomycetota</taxon>
        <taxon>Actinomycetes</taxon>
        <taxon>Kitasatosporales</taxon>
        <taxon>Streptomycetaceae</taxon>
        <taxon>Streptomyces</taxon>
    </lineage>
</organism>
<feature type="region of interest" description="Disordered" evidence="1">
    <location>
        <begin position="1"/>
        <end position="71"/>
    </location>
</feature>
<feature type="compositionally biased region" description="Polar residues" evidence="1">
    <location>
        <begin position="1"/>
        <end position="12"/>
    </location>
</feature>
<sequence length="445" mass="48120">MSVTPTPLRTSGASGGPRGTEPSGGGEPSGGAEPYGEAGKSGAAGKPVAAGPDRAEPSAAHPDPARPGRVRRIARGTRLRYGRAVVAASAVWLAYAVVRWLVSGRWHWSIMLDVVPPLILLGTPLLLLVASAAACGRRRPVAAAVSGTALALALVTGSGLNWSALRHEPGPVPAGALRVVSLNTQYWAMATGSDRLIALLKSRNADVYLLQEHVGWTPGLGEDGYWRLEDDAALRRAFPGYHMARRGELLTLSRYPIVAQHPVGPGPALTFGERPDFGQVFAREKVLRTDLAVGGRVLSAYNVHITVPLALDNLNPFTDFDHDGYLRRKHAWRQAEFAALKRDVAANTHPTVIAGDFNATAAMRSLDELRRVARDATPANPSFLPLSWKFASLGEFGEDELFNRDLPFFRVDWAFTKGSTTLHRYDFLPTDGISEHRMQELRLSL</sequence>
<feature type="transmembrane region" description="Helical" evidence="2">
    <location>
        <begin position="81"/>
        <end position="102"/>
    </location>
</feature>
<proteinExistence type="predicted"/>
<dbReference type="RefSeq" id="WP_392882473.1">
    <property type="nucleotide sequence ID" value="NZ_JBICZW010000009.1"/>
</dbReference>
<feature type="compositionally biased region" description="Gly residues" evidence="1">
    <location>
        <begin position="13"/>
        <end position="29"/>
    </location>
</feature>
<keyword evidence="4" id="KW-0378">Hydrolase</keyword>
<evidence type="ECO:0000313" key="5">
    <source>
        <dbReference type="Proteomes" id="UP001604282"/>
    </source>
</evidence>
<evidence type="ECO:0000259" key="3">
    <source>
        <dbReference type="Pfam" id="PF03372"/>
    </source>
</evidence>
<reference evidence="4 5" key="1">
    <citation type="submission" date="2024-10" db="EMBL/GenBank/DDBJ databases">
        <title>The Natural Products Discovery Center: Release of the First 8490 Sequenced Strains for Exploring Actinobacteria Biosynthetic Diversity.</title>
        <authorList>
            <person name="Kalkreuter E."/>
            <person name="Kautsar S.A."/>
            <person name="Yang D."/>
            <person name="Bader C.D."/>
            <person name="Teijaro C.N."/>
            <person name="Fluegel L."/>
            <person name="Davis C.M."/>
            <person name="Simpson J.R."/>
            <person name="Lauterbach L."/>
            <person name="Steele A.D."/>
            <person name="Gui C."/>
            <person name="Meng S."/>
            <person name="Li G."/>
            <person name="Viehrig K."/>
            <person name="Ye F."/>
            <person name="Su P."/>
            <person name="Kiefer A.F."/>
            <person name="Nichols A."/>
            <person name="Cepeda A.J."/>
            <person name="Yan W."/>
            <person name="Fan B."/>
            <person name="Jiang Y."/>
            <person name="Adhikari A."/>
            <person name="Zheng C.-J."/>
            <person name="Schuster L."/>
            <person name="Cowan T.M."/>
            <person name="Smanski M.J."/>
            <person name="Chevrette M.G."/>
            <person name="De Carvalho L.P.S."/>
            <person name="Shen B."/>
        </authorList>
    </citation>
    <scope>NUCLEOTIDE SEQUENCE [LARGE SCALE GENOMIC DNA]</scope>
    <source>
        <strain evidence="4 5">NPDC048229</strain>
    </source>
</reference>
<feature type="transmembrane region" description="Helical" evidence="2">
    <location>
        <begin position="114"/>
        <end position="134"/>
    </location>
</feature>
<accession>A0ABW7BT01</accession>
<evidence type="ECO:0000313" key="4">
    <source>
        <dbReference type="EMBL" id="MFG3190631.1"/>
    </source>
</evidence>
<keyword evidence="4" id="KW-0255">Endonuclease</keyword>
<gene>
    <name evidence="4" type="ORF">ACGFYS_17005</name>
</gene>